<evidence type="ECO:0000313" key="9">
    <source>
        <dbReference type="EMBL" id="MCI2240793.1"/>
    </source>
</evidence>
<feature type="region of interest" description="Disordered" evidence="6">
    <location>
        <begin position="1"/>
        <end position="45"/>
    </location>
</feature>
<feature type="domain" description="4Fe-4S ferredoxin-type" evidence="8">
    <location>
        <begin position="86"/>
        <end position="115"/>
    </location>
</feature>
<dbReference type="SUPFAM" id="SSF54862">
    <property type="entry name" value="4Fe-4S ferredoxins"/>
    <property type="match status" value="1"/>
</dbReference>
<organism evidence="9 10">
    <name type="scientific">Adlercreutzia faecimuris</name>
    <dbReference type="NCBI Taxonomy" id="2897341"/>
    <lineage>
        <taxon>Bacteria</taxon>
        <taxon>Bacillati</taxon>
        <taxon>Actinomycetota</taxon>
        <taxon>Coriobacteriia</taxon>
        <taxon>Eggerthellales</taxon>
        <taxon>Eggerthellaceae</taxon>
        <taxon>Adlercreutzia</taxon>
    </lineage>
</organism>
<feature type="region of interest" description="Disordered" evidence="6">
    <location>
        <begin position="262"/>
        <end position="285"/>
    </location>
</feature>
<evidence type="ECO:0000256" key="5">
    <source>
        <dbReference type="ARBA" id="ARBA00023014"/>
    </source>
</evidence>
<evidence type="ECO:0000256" key="2">
    <source>
        <dbReference type="ARBA" id="ARBA00022485"/>
    </source>
</evidence>
<evidence type="ECO:0000256" key="6">
    <source>
        <dbReference type="SAM" id="MobiDB-lite"/>
    </source>
</evidence>
<keyword evidence="2" id="KW-0004">4Fe-4S</keyword>
<keyword evidence="5" id="KW-0411">Iron-sulfur</keyword>
<dbReference type="Proteomes" id="UP001430755">
    <property type="component" value="Unassembled WGS sequence"/>
</dbReference>
<keyword evidence="4" id="KW-0408">Iron</keyword>
<dbReference type="CDD" id="cd16373">
    <property type="entry name" value="DMSOR_beta_like"/>
    <property type="match status" value="1"/>
</dbReference>
<dbReference type="RefSeq" id="WP_242162375.1">
    <property type="nucleotide sequence ID" value="NZ_JAJMLW010000001.1"/>
</dbReference>
<keyword evidence="10" id="KW-1185">Reference proteome</keyword>
<reference evidence="9" key="1">
    <citation type="submission" date="2021-11" db="EMBL/GenBank/DDBJ databases">
        <title>A Novel Adlercreutzia Species, isolated from a Allomyrina dichotoma larva feces.</title>
        <authorList>
            <person name="Suh M.K."/>
        </authorList>
    </citation>
    <scope>NUCLEOTIDE SEQUENCE</scope>
    <source>
        <strain evidence="9">JBNU-10</strain>
    </source>
</reference>
<comment type="caution">
    <text evidence="9">The sequence shown here is derived from an EMBL/GenBank/DDBJ whole genome shotgun (WGS) entry which is preliminary data.</text>
</comment>
<name>A0ABS9WD51_9ACTN</name>
<dbReference type="Pfam" id="PF12838">
    <property type="entry name" value="Fer4_7"/>
    <property type="match status" value="1"/>
</dbReference>
<dbReference type="PANTHER" id="PTHR24960:SF79">
    <property type="entry name" value="PHOTOSYSTEM I IRON-SULFUR CENTER"/>
    <property type="match status" value="1"/>
</dbReference>
<evidence type="ECO:0000256" key="3">
    <source>
        <dbReference type="ARBA" id="ARBA00022723"/>
    </source>
</evidence>
<dbReference type="InterPro" id="IPR006311">
    <property type="entry name" value="TAT_signal"/>
</dbReference>
<dbReference type="EMBL" id="JAJMLW010000001">
    <property type="protein sequence ID" value="MCI2240793.1"/>
    <property type="molecule type" value="Genomic_DNA"/>
</dbReference>
<dbReference type="Pfam" id="PF12837">
    <property type="entry name" value="Fer4_6"/>
    <property type="match status" value="1"/>
</dbReference>
<feature type="compositionally biased region" description="Low complexity" evidence="6">
    <location>
        <begin position="9"/>
        <end position="30"/>
    </location>
</feature>
<feature type="transmembrane region" description="Helical" evidence="7">
    <location>
        <begin position="51"/>
        <end position="71"/>
    </location>
</feature>
<evidence type="ECO:0000256" key="7">
    <source>
        <dbReference type="SAM" id="Phobius"/>
    </source>
</evidence>
<feature type="domain" description="4Fe-4S ferredoxin-type" evidence="8">
    <location>
        <begin position="196"/>
        <end position="225"/>
    </location>
</feature>
<accession>A0ABS9WD51</accession>
<keyword evidence="7" id="KW-0812">Transmembrane</keyword>
<feature type="domain" description="4Fe-4S ferredoxin-type" evidence="8">
    <location>
        <begin position="123"/>
        <end position="154"/>
    </location>
</feature>
<dbReference type="InterPro" id="IPR050157">
    <property type="entry name" value="PSI_iron-sulfur_center"/>
</dbReference>
<evidence type="ECO:0000256" key="1">
    <source>
        <dbReference type="ARBA" id="ARBA00001966"/>
    </source>
</evidence>
<feature type="domain" description="4Fe-4S ferredoxin-type" evidence="8">
    <location>
        <begin position="160"/>
        <end position="195"/>
    </location>
</feature>
<dbReference type="Gene3D" id="3.30.70.20">
    <property type="match status" value="2"/>
</dbReference>
<keyword evidence="7" id="KW-1133">Transmembrane helix</keyword>
<dbReference type="PANTHER" id="PTHR24960">
    <property type="entry name" value="PHOTOSYSTEM I IRON-SULFUR CENTER-RELATED"/>
    <property type="match status" value="1"/>
</dbReference>
<comment type="cofactor">
    <cofactor evidence="1">
        <name>[4Fe-4S] cluster</name>
        <dbReference type="ChEBI" id="CHEBI:49883"/>
    </cofactor>
</comment>
<protein>
    <submittedName>
        <fullName evidence="9">4Fe-4S dicluster domain-containing protein</fullName>
    </submittedName>
</protein>
<dbReference type="PROSITE" id="PS51379">
    <property type="entry name" value="4FE4S_FER_2"/>
    <property type="match status" value="4"/>
</dbReference>
<gene>
    <name evidence="9" type="ORF">LPT13_00255</name>
</gene>
<sequence length="285" mass="29188">MQGMKEKSSGQATAGSGAAAPLGASAADGATRADDATRSGRRPAGMSRRQFVMAGAAGAVLVGAGGLGAFARDTAQAAYLRPPGAEDEAHLLARCDRCQRCVQACPYDLVQPRPLTWDFPAVGTPELIYKDGYCDFCMKCVEACPTGALSWDAPSAANIGVAKVVSDACVAWDWGGCTVCADRCPVEGAITLDDRGRPHVDEVLCDGCGLCEMVCPAPSLRAYDASTAEKGIYVVSRQSAAAAVPGALTSAELEELCRTRRTDAGTGTTAGAGAAGSREKGGSRE</sequence>
<dbReference type="InterPro" id="IPR017896">
    <property type="entry name" value="4Fe4S_Fe-S-bd"/>
</dbReference>
<dbReference type="PROSITE" id="PS51318">
    <property type="entry name" value="TAT"/>
    <property type="match status" value="1"/>
</dbReference>
<keyword evidence="7" id="KW-0472">Membrane</keyword>
<keyword evidence="3" id="KW-0479">Metal-binding</keyword>
<proteinExistence type="predicted"/>
<evidence type="ECO:0000256" key="4">
    <source>
        <dbReference type="ARBA" id="ARBA00023004"/>
    </source>
</evidence>
<evidence type="ECO:0000313" key="10">
    <source>
        <dbReference type="Proteomes" id="UP001430755"/>
    </source>
</evidence>
<evidence type="ECO:0000259" key="8">
    <source>
        <dbReference type="PROSITE" id="PS51379"/>
    </source>
</evidence>
<dbReference type="InterPro" id="IPR017900">
    <property type="entry name" value="4Fe4S_Fe_S_CS"/>
</dbReference>
<dbReference type="PROSITE" id="PS00198">
    <property type="entry name" value="4FE4S_FER_1"/>
    <property type="match status" value="2"/>
</dbReference>